<sequence>MFEEVALSSANIAAPKTVAATTPLVAIKATNAADAAPLDWSRARQTSTLSSNTFPKKLPKRNVRRNTAVAVVWVGSSLLFVWRMCAVYVWQLWGGLRRGPQWGPGGGGPF</sequence>
<protein>
    <submittedName>
        <fullName evidence="1">Uncharacterized protein</fullName>
    </submittedName>
</protein>
<gene>
    <name evidence="1" type="ORF">PsorP6_001359</name>
</gene>
<reference evidence="1 2" key="1">
    <citation type="journal article" date="2022" name="bioRxiv">
        <title>The genome of the oomycete Peronosclerospora sorghi, a cosmopolitan pathogen of maize and sorghum, is inflated with dispersed pseudogenes.</title>
        <authorList>
            <person name="Fletcher K."/>
            <person name="Martin F."/>
            <person name="Isakeit T."/>
            <person name="Cavanaugh K."/>
            <person name="Magill C."/>
            <person name="Michelmore R."/>
        </authorList>
    </citation>
    <scope>NUCLEOTIDE SEQUENCE [LARGE SCALE GENOMIC DNA]</scope>
    <source>
        <strain evidence="1">P6</strain>
    </source>
</reference>
<dbReference type="Proteomes" id="UP001163321">
    <property type="component" value="Chromosome 1"/>
</dbReference>
<evidence type="ECO:0000313" key="1">
    <source>
        <dbReference type="EMBL" id="KAI9923046.1"/>
    </source>
</evidence>
<evidence type="ECO:0000313" key="2">
    <source>
        <dbReference type="Proteomes" id="UP001163321"/>
    </source>
</evidence>
<comment type="caution">
    <text evidence="1">The sequence shown here is derived from an EMBL/GenBank/DDBJ whole genome shotgun (WGS) entry which is preliminary data.</text>
</comment>
<dbReference type="EMBL" id="CM047580">
    <property type="protein sequence ID" value="KAI9923046.1"/>
    <property type="molecule type" value="Genomic_DNA"/>
</dbReference>
<accession>A0ACC0WZB5</accession>
<keyword evidence="2" id="KW-1185">Reference proteome</keyword>
<name>A0ACC0WZB5_9STRA</name>
<proteinExistence type="predicted"/>
<organism evidence="1 2">
    <name type="scientific">Peronosclerospora sorghi</name>
    <dbReference type="NCBI Taxonomy" id="230839"/>
    <lineage>
        <taxon>Eukaryota</taxon>
        <taxon>Sar</taxon>
        <taxon>Stramenopiles</taxon>
        <taxon>Oomycota</taxon>
        <taxon>Peronosporomycetes</taxon>
        <taxon>Peronosporales</taxon>
        <taxon>Peronosporaceae</taxon>
        <taxon>Peronosclerospora</taxon>
    </lineage>
</organism>